<dbReference type="InterPro" id="IPR013083">
    <property type="entry name" value="Znf_RING/FYVE/PHD"/>
</dbReference>
<evidence type="ECO:0000256" key="3">
    <source>
        <dbReference type="ARBA" id="ARBA00022679"/>
    </source>
</evidence>
<dbReference type="AlphaFoldDB" id="E9HVP7"/>
<evidence type="ECO:0000256" key="15">
    <source>
        <dbReference type="PROSITE-ProRule" id="PRU00175"/>
    </source>
</evidence>
<dbReference type="PROSITE" id="PS50089">
    <property type="entry name" value="ZF_RING_2"/>
    <property type="match status" value="1"/>
</dbReference>
<dbReference type="PANTHER" id="PTHR46077:SF1">
    <property type="entry name" value="TOP1 BINDING ARGININE_SERINE RICH PROTEIN, E3 UBIQUITIN LIGASE"/>
    <property type="match status" value="1"/>
</dbReference>
<evidence type="ECO:0000256" key="14">
    <source>
        <dbReference type="ARBA" id="ARBA00079184"/>
    </source>
</evidence>
<keyword evidence="8" id="KW-0805">Transcription regulation</keyword>
<evidence type="ECO:0000313" key="19">
    <source>
        <dbReference type="Proteomes" id="UP000000305"/>
    </source>
</evidence>
<dbReference type="OrthoDB" id="365379at2759"/>
<evidence type="ECO:0000256" key="5">
    <source>
        <dbReference type="ARBA" id="ARBA00022771"/>
    </source>
</evidence>
<feature type="compositionally biased region" description="Low complexity" evidence="16">
    <location>
        <begin position="341"/>
        <end position="354"/>
    </location>
</feature>
<keyword evidence="19" id="KW-1185">Reference proteome</keyword>
<reference evidence="18 19" key="1">
    <citation type="journal article" date="2011" name="Science">
        <title>The ecoresponsive genome of Daphnia pulex.</title>
        <authorList>
            <person name="Colbourne J.K."/>
            <person name="Pfrender M.E."/>
            <person name="Gilbert D."/>
            <person name="Thomas W.K."/>
            <person name="Tucker A."/>
            <person name="Oakley T.H."/>
            <person name="Tokishita S."/>
            <person name="Aerts A."/>
            <person name="Arnold G.J."/>
            <person name="Basu M.K."/>
            <person name="Bauer D.J."/>
            <person name="Caceres C.E."/>
            <person name="Carmel L."/>
            <person name="Casola C."/>
            <person name="Choi J.H."/>
            <person name="Detter J.C."/>
            <person name="Dong Q."/>
            <person name="Dusheyko S."/>
            <person name="Eads B.D."/>
            <person name="Frohlich T."/>
            <person name="Geiler-Samerotte K.A."/>
            <person name="Gerlach D."/>
            <person name="Hatcher P."/>
            <person name="Jogdeo S."/>
            <person name="Krijgsveld J."/>
            <person name="Kriventseva E.V."/>
            <person name="Kultz D."/>
            <person name="Laforsch C."/>
            <person name="Lindquist E."/>
            <person name="Lopez J."/>
            <person name="Manak J.R."/>
            <person name="Muller J."/>
            <person name="Pangilinan J."/>
            <person name="Patwardhan R.P."/>
            <person name="Pitluck S."/>
            <person name="Pritham E.J."/>
            <person name="Rechtsteiner A."/>
            <person name="Rho M."/>
            <person name="Rogozin I.B."/>
            <person name="Sakarya O."/>
            <person name="Salamov A."/>
            <person name="Schaack S."/>
            <person name="Shapiro H."/>
            <person name="Shiga Y."/>
            <person name="Skalitzky C."/>
            <person name="Smith Z."/>
            <person name="Souvorov A."/>
            <person name="Sung W."/>
            <person name="Tang Z."/>
            <person name="Tsuchiya D."/>
            <person name="Tu H."/>
            <person name="Vos H."/>
            <person name="Wang M."/>
            <person name="Wolf Y.I."/>
            <person name="Yamagata H."/>
            <person name="Yamada T."/>
            <person name="Ye Y."/>
            <person name="Shaw J.R."/>
            <person name="Andrews J."/>
            <person name="Crease T.J."/>
            <person name="Tang H."/>
            <person name="Lucas S.M."/>
            <person name="Robertson H.M."/>
            <person name="Bork P."/>
            <person name="Koonin E.V."/>
            <person name="Zdobnov E.M."/>
            <person name="Grigoriev I.V."/>
            <person name="Lynch M."/>
            <person name="Boore J.L."/>
        </authorList>
    </citation>
    <scope>NUCLEOTIDE SEQUENCE [LARGE SCALE GENOMIC DNA]</scope>
</reference>
<evidence type="ECO:0000256" key="11">
    <source>
        <dbReference type="ARBA" id="ARBA00076856"/>
    </source>
</evidence>
<dbReference type="CDD" id="cd16574">
    <property type="entry name" value="RING-HC_Topors"/>
    <property type="match status" value="1"/>
</dbReference>
<dbReference type="Proteomes" id="UP000000305">
    <property type="component" value="Unassembled WGS sequence"/>
</dbReference>
<dbReference type="EMBL" id="GL732865">
    <property type="protein sequence ID" value="EFX64182.1"/>
    <property type="molecule type" value="Genomic_DNA"/>
</dbReference>
<dbReference type="SMART" id="SM00184">
    <property type="entry name" value="RING"/>
    <property type="match status" value="1"/>
</dbReference>
<keyword evidence="4" id="KW-0479">Metal-binding</keyword>
<dbReference type="SUPFAM" id="SSF57850">
    <property type="entry name" value="RING/U-box"/>
    <property type="match status" value="1"/>
</dbReference>
<dbReference type="GO" id="GO:0061630">
    <property type="term" value="F:ubiquitin protein ligase activity"/>
    <property type="evidence" value="ECO:0000318"/>
    <property type="project" value="GO_Central"/>
</dbReference>
<keyword evidence="6" id="KW-0833">Ubl conjugation pathway</keyword>
<sequence>MASCPSFPESGRASLDPCSICLEECDNKSTTNNCRHEFCFACLLEWSKMNPVCPYCKHPFTSIIHNVKSKQDYEEYKLPVPDPNAPNAFDQRTSVTPDNPRALALRRLYTIIQSNGGIIPRQFHGIINFRRRIYQDNLWVEPFVITERFRETTPAVFQQNPDMTYRLIPWLDRELNILIDDPEIRLSDVMEKILVLITKYPIRGRPFKKAIQSYFGSIQKTNHFIHEFLNFAHSPYNIAEFDDNAVYVTKNNLQLNTRSAYRDNPLPPPQQGTSSGIGRSLPTVVIDDMPSHSAMPGPSSSGWRPTKKDIVEVIRPSSPLLITLSDSDEEREKESVRNEASSSSSLGGVLKKGSTPGKRVNSHKESAKNKKMKIDQFPNSVVEIPHLTRYSMVMSTSMAIKTNDFL</sequence>
<dbReference type="eggNOG" id="KOG4430">
    <property type="taxonomic scope" value="Eukaryota"/>
</dbReference>
<keyword evidence="3" id="KW-0808">Transferase</keyword>
<evidence type="ECO:0000313" key="18">
    <source>
        <dbReference type="EMBL" id="EFX64182.1"/>
    </source>
</evidence>
<evidence type="ECO:0000256" key="12">
    <source>
        <dbReference type="ARBA" id="ARBA00076940"/>
    </source>
</evidence>
<dbReference type="InterPro" id="IPR001841">
    <property type="entry name" value="Znf_RING"/>
</dbReference>
<dbReference type="PANTHER" id="PTHR46077">
    <property type="entry name" value="E3 UBIQUITIN-PROTEIN LIGASE TOPORS"/>
    <property type="match status" value="1"/>
</dbReference>
<dbReference type="OMA" id="INFRRRI"/>
<feature type="domain" description="RING-type" evidence="17">
    <location>
        <begin position="18"/>
        <end position="57"/>
    </location>
</feature>
<dbReference type="GO" id="GO:0008270">
    <property type="term" value="F:zinc ion binding"/>
    <property type="evidence" value="ECO:0007669"/>
    <property type="project" value="UniProtKB-KW"/>
</dbReference>
<evidence type="ECO:0000256" key="4">
    <source>
        <dbReference type="ARBA" id="ARBA00022723"/>
    </source>
</evidence>
<dbReference type="GO" id="GO:0000209">
    <property type="term" value="P:protein polyubiquitination"/>
    <property type="evidence" value="ECO:0000318"/>
    <property type="project" value="GO_Central"/>
</dbReference>
<evidence type="ECO:0000256" key="16">
    <source>
        <dbReference type="SAM" id="MobiDB-lite"/>
    </source>
</evidence>
<keyword evidence="7" id="KW-0862">Zinc</keyword>
<evidence type="ECO:0000256" key="6">
    <source>
        <dbReference type="ARBA" id="ARBA00022786"/>
    </source>
</evidence>
<evidence type="ECO:0000256" key="9">
    <source>
        <dbReference type="ARBA" id="ARBA00023163"/>
    </source>
</evidence>
<evidence type="ECO:0000259" key="17">
    <source>
        <dbReference type="PROSITE" id="PS50089"/>
    </source>
</evidence>
<gene>
    <name evidence="18" type="ORF">DAPPUDRAFT_118446</name>
</gene>
<organism evidence="18 19">
    <name type="scientific">Daphnia pulex</name>
    <name type="common">Water flea</name>
    <dbReference type="NCBI Taxonomy" id="6669"/>
    <lineage>
        <taxon>Eukaryota</taxon>
        <taxon>Metazoa</taxon>
        <taxon>Ecdysozoa</taxon>
        <taxon>Arthropoda</taxon>
        <taxon>Crustacea</taxon>
        <taxon>Branchiopoda</taxon>
        <taxon>Diplostraca</taxon>
        <taxon>Cladocera</taxon>
        <taxon>Anomopoda</taxon>
        <taxon>Daphniidae</taxon>
        <taxon>Daphnia</taxon>
    </lineage>
</organism>
<evidence type="ECO:0000256" key="1">
    <source>
        <dbReference type="ARBA" id="ARBA00000900"/>
    </source>
</evidence>
<evidence type="ECO:0000256" key="2">
    <source>
        <dbReference type="ARBA" id="ARBA00012483"/>
    </source>
</evidence>
<dbReference type="GO" id="GO:0006513">
    <property type="term" value="P:protein monoubiquitination"/>
    <property type="evidence" value="ECO:0000318"/>
    <property type="project" value="GO_Central"/>
</dbReference>
<dbReference type="FunFam" id="3.30.40.10:FF:000136">
    <property type="entry name" value="E3 ubiquitin-protein ligase Topors"/>
    <property type="match status" value="1"/>
</dbReference>
<dbReference type="HOGENOM" id="CLU_678370_0_0_1"/>
<name>E9HVP7_DAPPU</name>
<proteinExistence type="predicted"/>
<dbReference type="Pfam" id="PF13639">
    <property type="entry name" value="zf-RING_2"/>
    <property type="match status" value="1"/>
</dbReference>
<evidence type="ECO:0000256" key="7">
    <source>
        <dbReference type="ARBA" id="ARBA00022833"/>
    </source>
</evidence>
<evidence type="ECO:0000256" key="10">
    <source>
        <dbReference type="ARBA" id="ARBA00071236"/>
    </source>
</evidence>
<feature type="region of interest" description="Disordered" evidence="16">
    <location>
        <begin position="323"/>
        <end position="370"/>
    </location>
</feature>
<accession>E9HVP7</accession>
<keyword evidence="9" id="KW-0804">Transcription</keyword>
<dbReference type="EC" id="2.3.2.27" evidence="2"/>
<dbReference type="PhylomeDB" id="E9HVP7"/>
<dbReference type="InParanoid" id="E9HVP7"/>
<feature type="region of interest" description="Disordered" evidence="16">
    <location>
        <begin position="258"/>
        <end position="305"/>
    </location>
</feature>
<dbReference type="Pfam" id="PF26084">
    <property type="entry name" value="PWI_Topors"/>
    <property type="match status" value="1"/>
</dbReference>
<keyword evidence="5 15" id="KW-0863">Zinc-finger</keyword>
<dbReference type="InterPro" id="IPR017907">
    <property type="entry name" value="Znf_RING_CS"/>
</dbReference>
<dbReference type="KEGG" id="dpx:DAPPUDRAFT_118446"/>
<evidence type="ECO:0000256" key="13">
    <source>
        <dbReference type="ARBA" id="ARBA00079040"/>
    </source>
</evidence>
<dbReference type="PROSITE" id="PS00518">
    <property type="entry name" value="ZF_RING_1"/>
    <property type="match status" value="1"/>
</dbReference>
<protein>
    <recommendedName>
        <fullName evidence="10">E3 ubiquitin-protein ligase Topors</fullName>
        <ecNumber evidence="2">2.3.2.27</ecNumber>
    </recommendedName>
    <alternativeName>
        <fullName evidence="11">RING-type E3 ubiquitin transferase Topors</fullName>
    </alternativeName>
    <alternativeName>
        <fullName evidence="13">SUMO1-protein E3 ligase Topors</fullName>
    </alternativeName>
    <alternativeName>
        <fullName evidence="12">Topoisomerase I-binding RING finger protein</fullName>
    </alternativeName>
    <alternativeName>
        <fullName evidence="14">Topoisomerase I-binding arginine/serine-rich protein</fullName>
    </alternativeName>
</protein>
<dbReference type="InterPro" id="IPR058746">
    <property type="entry name" value="Znf_RING-type_Topors"/>
</dbReference>
<dbReference type="Gene3D" id="3.30.40.10">
    <property type="entry name" value="Zinc/RING finger domain, C3HC4 (zinc finger)"/>
    <property type="match status" value="1"/>
</dbReference>
<dbReference type="InterPro" id="IPR058745">
    <property type="entry name" value="PWI_Topors"/>
</dbReference>
<comment type="catalytic activity">
    <reaction evidence="1">
        <text>S-ubiquitinyl-[E2 ubiquitin-conjugating enzyme]-L-cysteine + [acceptor protein]-L-lysine = [E2 ubiquitin-conjugating enzyme]-L-cysteine + N(6)-ubiquitinyl-[acceptor protein]-L-lysine.</text>
        <dbReference type="EC" id="2.3.2.27"/>
    </reaction>
</comment>
<evidence type="ECO:0000256" key="8">
    <source>
        <dbReference type="ARBA" id="ARBA00023015"/>
    </source>
</evidence>